<evidence type="ECO:0000256" key="2">
    <source>
        <dbReference type="ARBA" id="ARBA00022723"/>
    </source>
</evidence>
<dbReference type="InterPro" id="IPR023774">
    <property type="entry name" value="Put_metal_dep_hydrolase_YfiT"/>
</dbReference>
<dbReference type="InterPro" id="IPR034660">
    <property type="entry name" value="DinB/YfiT-like"/>
</dbReference>
<dbReference type="InterPro" id="IPR024775">
    <property type="entry name" value="DinB-like"/>
</dbReference>
<evidence type="ECO:0000256" key="3">
    <source>
        <dbReference type="ARBA" id="ARBA00022801"/>
    </source>
</evidence>
<dbReference type="HAMAP" id="MF_01256">
    <property type="entry name" value="YfiT_hydrol"/>
    <property type="match status" value="1"/>
</dbReference>
<evidence type="ECO:0000313" key="7">
    <source>
        <dbReference type="Proteomes" id="UP000310406"/>
    </source>
</evidence>
<dbReference type="EMBL" id="SNTZ01000002">
    <property type="protein sequence ID" value="THV60218.1"/>
    <property type="molecule type" value="Genomic_DNA"/>
</dbReference>
<sequence length="180" mass="21325">MEKEQLEQLRYPIGHYQIPEPITQQNLDEWIAILEYLPERLANMVNPLSEEQLETPYRPDGWTVRQLIHHISDSHHHSYIRFKWALTEDNPLIKPYDEKAWAELFDSKTAPIQMSLDHLKVVHAKLVHLLKGLTEEDLQCKFTHPDGNEETTLKENIGRYAWHGSHHFAHIKNLLERQGW</sequence>
<evidence type="ECO:0000259" key="5">
    <source>
        <dbReference type="Pfam" id="PF12867"/>
    </source>
</evidence>
<dbReference type="Gene3D" id="1.20.120.450">
    <property type="entry name" value="dinb family like domain"/>
    <property type="match status" value="1"/>
</dbReference>
<dbReference type="Pfam" id="PF12867">
    <property type="entry name" value="DinB_2"/>
    <property type="match status" value="1"/>
</dbReference>
<keyword evidence="2" id="KW-0479">Metal-binding</keyword>
<dbReference type="OrthoDB" id="9796039at2"/>
<keyword evidence="3 6" id="KW-0378">Hydrolase</keyword>
<dbReference type="SUPFAM" id="SSF109854">
    <property type="entry name" value="DinB/YfiT-like putative metalloenzymes"/>
    <property type="match status" value="1"/>
</dbReference>
<name>A0A4S8RNP3_9FLAO</name>
<protein>
    <submittedName>
        <fullName evidence="6">Putative metal-dependent hydrolase</fullName>
    </submittedName>
</protein>
<proteinExistence type="inferred from homology"/>
<comment type="caution">
    <text evidence="6">The sequence shown here is derived from an EMBL/GenBank/DDBJ whole genome shotgun (WGS) entry which is preliminary data.</text>
</comment>
<organism evidence="6 7">
    <name type="scientific">Flagellimonas alvinocaridis</name>
    <dbReference type="NCBI Taxonomy" id="2530200"/>
    <lineage>
        <taxon>Bacteria</taxon>
        <taxon>Pseudomonadati</taxon>
        <taxon>Bacteroidota</taxon>
        <taxon>Flavobacteriia</taxon>
        <taxon>Flavobacteriales</taxon>
        <taxon>Flavobacteriaceae</taxon>
        <taxon>Flagellimonas</taxon>
    </lineage>
</organism>
<dbReference type="GO" id="GO:0016787">
    <property type="term" value="F:hydrolase activity"/>
    <property type="evidence" value="ECO:0007669"/>
    <property type="project" value="UniProtKB-KW"/>
</dbReference>
<keyword evidence="4" id="KW-0862">Zinc</keyword>
<evidence type="ECO:0000256" key="4">
    <source>
        <dbReference type="ARBA" id="ARBA00022833"/>
    </source>
</evidence>
<dbReference type="NCBIfam" id="NF009807">
    <property type="entry name" value="PRK13291.1"/>
    <property type="match status" value="1"/>
</dbReference>
<keyword evidence="1" id="KW-0963">Cytoplasm</keyword>
<gene>
    <name evidence="6" type="ORF">EZV76_06580</name>
</gene>
<dbReference type="Proteomes" id="UP000310406">
    <property type="component" value="Unassembled WGS sequence"/>
</dbReference>
<dbReference type="GO" id="GO:0046872">
    <property type="term" value="F:metal ion binding"/>
    <property type="evidence" value="ECO:0007669"/>
    <property type="project" value="UniProtKB-KW"/>
</dbReference>
<dbReference type="RefSeq" id="WP_136565800.1">
    <property type="nucleotide sequence ID" value="NZ_SNTZ01000002.1"/>
</dbReference>
<evidence type="ECO:0000313" key="6">
    <source>
        <dbReference type="EMBL" id="THV60218.1"/>
    </source>
</evidence>
<accession>A0A4S8RNP3</accession>
<feature type="domain" description="DinB-like" evidence="5">
    <location>
        <begin position="34"/>
        <end position="171"/>
    </location>
</feature>
<evidence type="ECO:0000256" key="1">
    <source>
        <dbReference type="ARBA" id="ARBA00022490"/>
    </source>
</evidence>
<dbReference type="AlphaFoldDB" id="A0A4S8RNP3"/>
<keyword evidence="7" id="KW-1185">Reference proteome</keyword>
<reference evidence="6 7" key="1">
    <citation type="submission" date="2019-03" db="EMBL/GenBank/DDBJ databases">
        <title>Muricauda SCR12 sp.nov, a marine bacterium isolated from Pacific Ocean:the Okinawa trough.</title>
        <authorList>
            <person name="Liu L."/>
        </authorList>
    </citation>
    <scope>NUCLEOTIDE SEQUENCE [LARGE SCALE GENOMIC DNA]</scope>
    <source>
        <strain evidence="6 7">SCR12</strain>
    </source>
</reference>